<dbReference type="NCBIfam" id="TIGR00084">
    <property type="entry name" value="ruvA"/>
    <property type="match status" value="1"/>
</dbReference>
<evidence type="ECO:0000256" key="2">
    <source>
        <dbReference type="ARBA" id="ARBA00022763"/>
    </source>
</evidence>
<keyword evidence="9" id="KW-1185">Reference proteome</keyword>
<comment type="caution">
    <text evidence="8">The sequence shown here is derived from an EMBL/GenBank/DDBJ whole genome shotgun (WGS) entry which is preliminary data.</text>
</comment>
<keyword evidence="5 6" id="KW-0234">DNA repair</keyword>
<dbReference type="CDD" id="cd14332">
    <property type="entry name" value="UBA_RuvA_C"/>
    <property type="match status" value="1"/>
</dbReference>
<feature type="domain" description="Helix-hairpin-helix DNA-binding motif class 1" evidence="7">
    <location>
        <begin position="72"/>
        <end position="91"/>
    </location>
</feature>
<evidence type="ECO:0000256" key="3">
    <source>
        <dbReference type="ARBA" id="ARBA00023125"/>
    </source>
</evidence>
<dbReference type="GO" id="GO:0005524">
    <property type="term" value="F:ATP binding"/>
    <property type="evidence" value="ECO:0007669"/>
    <property type="project" value="InterPro"/>
</dbReference>
<dbReference type="InterPro" id="IPR012340">
    <property type="entry name" value="NA-bd_OB-fold"/>
</dbReference>
<evidence type="ECO:0000313" key="9">
    <source>
        <dbReference type="Proteomes" id="UP000249239"/>
    </source>
</evidence>
<dbReference type="GO" id="GO:0006281">
    <property type="term" value="P:DNA repair"/>
    <property type="evidence" value="ECO:0007669"/>
    <property type="project" value="UniProtKB-UniRule"/>
</dbReference>
<accession>A0A2W7NM70</accession>
<keyword evidence="8" id="KW-0347">Helicase</keyword>
<name>A0A2W7NM70_9BACT</name>
<dbReference type="Pfam" id="PF01330">
    <property type="entry name" value="RuvA_N"/>
    <property type="match status" value="1"/>
</dbReference>
<dbReference type="RefSeq" id="WP_111443824.1">
    <property type="nucleotide sequence ID" value="NZ_QKZK01000001.1"/>
</dbReference>
<dbReference type="GO" id="GO:0048476">
    <property type="term" value="C:Holliday junction resolvase complex"/>
    <property type="evidence" value="ECO:0007669"/>
    <property type="project" value="UniProtKB-UniRule"/>
</dbReference>
<keyword evidence="3 6" id="KW-0238">DNA-binding</keyword>
<keyword evidence="8" id="KW-0378">Hydrolase</keyword>
<dbReference type="OrthoDB" id="5293449at2"/>
<organism evidence="8 9">
    <name type="scientific">Breznakibacter xylanolyticus</name>
    <dbReference type="NCBI Taxonomy" id="990"/>
    <lineage>
        <taxon>Bacteria</taxon>
        <taxon>Pseudomonadati</taxon>
        <taxon>Bacteroidota</taxon>
        <taxon>Bacteroidia</taxon>
        <taxon>Marinilabiliales</taxon>
        <taxon>Marinilabiliaceae</taxon>
        <taxon>Breznakibacter</taxon>
    </lineage>
</organism>
<keyword evidence="4 6" id="KW-0233">DNA recombination</keyword>
<dbReference type="EMBL" id="QKZK01000001">
    <property type="protein sequence ID" value="PZX20653.1"/>
    <property type="molecule type" value="Genomic_DNA"/>
</dbReference>
<dbReference type="SUPFAM" id="SSF46929">
    <property type="entry name" value="DNA helicase RuvA subunit, C-terminal domain"/>
    <property type="match status" value="1"/>
</dbReference>
<evidence type="ECO:0000313" key="8">
    <source>
        <dbReference type="EMBL" id="PZX20653.1"/>
    </source>
</evidence>
<dbReference type="GO" id="GO:0009379">
    <property type="term" value="C:Holliday junction helicase complex"/>
    <property type="evidence" value="ECO:0007669"/>
    <property type="project" value="InterPro"/>
</dbReference>
<evidence type="ECO:0000256" key="6">
    <source>
        <dbReference type="HAMAP-Rule" id="MF_00031"/>
    </source>
</evidence>
<feature type="region of interest" description="Domain III" evidence="6">
    <location>
        <begin position="144"/>
        <end position="193"/>
    </location>
</feature>
<dbReference type="Pfam" id="PF14520">
    <property type="entry name" value="HHH_5"/>
    <property type="match status" value="1"/>
</dbReference>
<evidence type="ECO:0000256" key="5">
    <source>
        <dbReference type="ARBA" id="ARBA00023204"/>
    </source>
</evidence>
<keyword evidence="1 6" id="KW-0963">Cytoplasm</keyword>
<keyword evidence="2 6" id="KW-0227">DNA damage</keyword>
<evidence type="ECO:0000256" key="4">
    <source>
        <dbReference type="ARBA" id="ARBA00023172"/>
    </source>
</evidence>
<dbReference type="Gene3D" id="1.10.150.20">
    <property type="entry name" value="5' to 3' exonuclease, C-terminal subdomain"/>
    <property type="match status" value="1"/>
</dbReference>
<dbReference type="InterPro" id="IPR003583">
    <property type="entry name" value="Hlx-hairpin-Hlx_DNA-bd_motif"/>
</dbReference>
<proteinExistence type="inferred from homology"/>
<dbReference type="InterPro" id="IPR013849">
    <property type="entry name" value="DNA_helicase_Holl-junc_RuvA_I"/>
</dbReference>
<dbReference type="Pfam" id="PF07499">
    <property type="entry name" value="RuvA_C"/>
    <property type="match status" value="1"/>
</dbReference>
<comment type="subunit">
    <text evidence="6">Homotetramer. Forms an RuvA(8)-RuvB(12)-Holliday junction (HJ) complex. HJ DNA is sandwiched between 2 RuvA tetramers; dsDNA enters through RuvA and exits via RuvB. An RuvB hexamer assembles on each DNA strand where it exits the tetramer. Each RuvB hexamer is contacted by two RuvA subunits (via domain III) on 2 adjacent RuvB subunits; this complex drives branch migration. In the full resolvosome a probable DNA-RuvA(4)-RuvB(12)-RuvC(2) complex forms which resolves the HJ.</text>
</comment>
<dbReference type="GO" id="GO:0009378">
    <property type="term" value="F:four-way junction helicase activity"/>
    <property type="evidence" value="ECO:0007669"/>
    <property type="project" value="InterPro"/>
</dbReference>
<dbReference type="InterPro" id="IPR000085">
    <property type="entry name" value="RuvA"/>
</dbReference>
<evidence type="ECO:0000259" key="7">
    <source>
        <dbReference type="SMART" id="SM00278"/>
    </source>
</evidence>
<comment type="domain">
    <text evidence="6">Has three domains with a flexible linker between the domains II and III and assumes an 'L' shape. Domain III is highly mobile and contacts RuvB.</text>
</comment>
<dbReference type="HAMAP" id="MF_00031">
    <property type="entry name" value="DNA_HJ_migration_RuvA"/>
    <property type="match status" value="1"/>
</dbReference>
<dbReference type="InterPro" id="IPR010994">
    <property type="entry name" value="RuvA_2-like"/>
</dbReference>
<keyword evidence="8" id="KW-0547">Nucleotide-binding</keyword>
<dbReference type="Proteomes" id="UP000249239">
    <property type="component" value="Unassembled WGS sequence"/>
</dbReference>
<dbReference type="GO" id="GO:0000400">
    <property type="term" value="F:four-way junction DNA binding"/>
    <property type="evidence" value="ECO:0007669"/>
    <property type="project" value="UniProtKB-UniRule"/>
</dbReference>
<dbReference type="GO" id="GO:0006310">
    <property type="term" value="P:DNA recombination"/>
    <property type="evidence" value="ECO:0007669"/>
    <property type="project" value="UniProtKB-UniRule"/>
</dbReference>
<evidence type="ECO:0000256" key="1">
    <source>
        <dbReference type="ARBA" id="ARBA00022490"/>
    </source>
</evidence>
<dbReference type="InterPro" id="IPR036267">
    <property type="entry name" value="RuvA_C_sf"/>
</dbReference>
<dbReference type="SUPFAM" id="SSF47781">
    <property type="entry name" value="RuvA domain 2-like"/>
    <property type="match status" value="1"/>
</dbReference>
<dbReference type="SUPFAM" id="SSF50249">
    <property type="entry name" value="Nucleic acid-binding proteins"/>
    <property type="match status" value="1"/>
</dbReference>
<dbReference type="GO" id="GO:0005737">
    <property type="term" value="C:cytoplasm"/>
    <property type="evidence" value="ECO:0007669"/>
    <property type="project" value="UniProtKB-SubCell"/>
</dbReference>
<feature type="domain" description="Helix-hairpin-helix DNA-binding motif class 1" evidence="7">
    <location>
        <begin position="107"/>
        <end position="126"/>
    </location>
</feature>
<protein>
    <recommendedName>
        <fullName evidence="6">Holliday junction branch migration complex subunit RuvA</fullName>
    </recommendedName>
</protein>
<keyword evidence="8" id="KW-0067">ATP-binding</keyword>
<comment type="caution">
    <text evidence="6">Lacks conserved residue(s) required for the propagation of feature annotation.</text>
</comment>
<reference evidence="8 9" key="1">
    <citation type="submission" date="2018-06" db="EMBL/GenBank/DDBJ databases">
        <title>Genomic Encyclopedia of Archaeal and Bacterial Type Strains, Phase II (KMG-II): from individual species to whole genera.</title>
        <authorList>
            <person name="Goeker M."/>
        </authorList>
    </citation>
    <scope>NUCLEOTIDE SEQUENCE [LARGE SCALE GENOMIC DNA]</scope>
    <source>
        <strain evidence="8 9">DSM 6779</strain>
    </source>
</reference>
<comment type="subcellular location">
    <subcellularLocation>
        <location evidence="6">Cytoplasm</location>
    </subcellularLocation>
</comment>
<dbReference type="SMART" id="SM00278">
    <property type="entry name" value="HhH1"/>
    <property type="match status" value="2"/>
</dbReference>
<dbReference type="AlphaFoldDB" id="A0A2W7NM70"/>
<dbReference type="InterPro" id="IPR011114">
    <property type="entry name" value="RuvA_C"/>
</dbReference>
<dbReference type="Gene3D" id="1.10.8.10">
    <property type="entry name" value="DNA helicase RuvA subunit, C-terminal domain"/>
    <property type="match status" value="1"/>
</dbReference>
<sequence length="193" mass="21122">MYEYIKGELVEHSPAHAVVECGAMGYFINISLNTYTAIQALREVQLYLHQVVREDAHLLFGFADKGERDVFRHLISVSGVGVNTARMILSSASPDEVRAAIVAENVNILKSVKGIGLKTAQRVIIELKDKLSKEPVGENFLSLQNNTAREEALSALVMLGFAKAASQKVVDKLLSEQPSATVESVIKQALKML</sequence>
<comment type="similarity">
    <text evidence="6">Belongs to the RuvA family.</text>
</comment>
<dbReference type="Gene3D" id="2.40.50.140">
    <property type="entry name" value="Nucleic acid-binding proteins"/>
    <property type="match status" value="1"/>
</dbReference>
<gene>
    <name evidence="6" type="primary">ruvA</name>
    <name evidence="8" type="ORF">LX69_00074</name>
</gene>
<comment type="function">
    <text evidence="6">The RuvA-RuvB-RuvC complex processes Holliday junction (HJ) DNA during genetic recombination and DNA repair, while the RuvA-RuvB complex plays an important role in the rescue of blocked DNA replication forks via replication fork reversal (RFR). RuvA specifically binds to HJ cruciform DNA, conferring on it an open structure. The RuvB hexamer acts as an ATP-dependent pump, pulling dsDNA into and through the RuvAB complex. HJ branch migration allows RuvC to scan DNA until it finds its consensus sequence, where it cleaves and resolves the cruciform DNA.</text>
</comment>